<dbReference type="AlphaFoldDB" id="A0A818U0V2"/>
<accession>A0A818U0V2</accession>
<evidence type="ECO:0000313" key="9">
    <source>
        <dbReference type="EMBL" id="CAF3532377.1"/>
    </source>
</evidence>
<evidence type="ECO:0000313" key="5">
    <source>
        <dbReference type="EMBL" id="CAF1018222.1"/>
    </source>
</evidence>
<evidence type="ECO:0000313" key="12">
    <source>
        <dbReference type="Proteomes" id="UP000663874"/>
    </source>
</evidence>
<dbReference type="EMBL" id="CAJNOL010000344">
    <property type="protein sequence ID" value="CAF1018222.1"/>
    <property type="molecule type" value="Genomic_DNA"/>
</dbReference>
<dbReference type="EMBL" id="CAJNOO010000586">
    <property type="protein sequence ID" value="CAF0985504.1"/>
    <property type="molecule type" value="Genomic_DNA"/>
</dbReference>
<evidence type="ECO:0000313" key="4">
    <source>
        <dbReference type="EMBL" id="CAF0985504.1"/>
    </source>
</evidence>
<reference evidence="10" key="1">
    <citation type="submission" date="2021-02" db="EMBL/GenBank/DDBJ databases">
        <authorList>
            <person name="Nowell W R."/>
        </authorList>
    </citation>
    <scope>NUCLEOTIDE SEQUENCE</scope>
</reference>
<dbReference type="EMBL" id="CAJOBE010000789">
    <property type="protein sequence ID" value="CAF3685154.1"/>
    <property type="molecule type" value="Genomic_DNA"/>
</dbReference>
<dbReference type="EMBL" id="CAJNOT010000057">
    <property type="protein sequence ID" value="CAF0809013.1"/>
    <property type="molecule type" value="Genomic_DNA"/>
</dbReference>
<evidence type="ECO:0000313" key="6">
    <source>
        <dbReference type="EMBL" id="CAF1019783.1"/>
    </source>
</evidence>
<evidence type="ECO:0000313" key="10">
    <source>
        <dbReference type="EMBL" id="CAF3685154.1"/>
    </source>
</evidence>
<proteinExistence type="predicted"/>
<organism evidence="10 12">
    <name type="scientific">Rotaria sordida</name>
    <dbReference type="NCBI Taxonomy" id="392033"/>
    <lineage>
        <taxon>Eukaryota</taxon>
        <taxon>Metazoa</taxon>
        <taxon>Spiralia</taxon>
        <taxon>Gnathifera</taxon>
        <taxon>Rotifera</taxon>
        <taxon>Eurotatoria</taxon>
        <taxon>Bdelloidea</taxon>
        <taxon>Philodinida</taxon>
        <taxon>Philodinidae</taxon>
        <taxon>Rotaria</taxon>
    </lineage>
</organism>
<dbReference type="Proteomes" id="UP000663854">
    <property type="component" value="Unassembled WGS sequence"/>
</dbReference>
<name>A0A818U0V2_9BILA</name>
<protein>
    <submittedName>
        <fullName evidence="10">Uncharacterized protein</fullName>
    </submittedName>
</protein>
<evidence type="ECO:0000313" key="3">
    <source>
        <dbReference type="EMBL" id="CAF0966222.1"/>
    </source>
</evidence>
<dbReference type="EMBL" id="CAJNOU010000524">
    <property type="protein sequence ID" value="CAF1022220.1"/>
    <property type="molecule type" value="Genomic_DNA"/>
</dbReference>
<keyword evidence="11" id="KW-1185">Reference proteome</keyword>
<dbReference type="Proteomes" id="UP000663836">
    <property type="component" value="Unassembled WGS sequence"/>
</dbReference>
<dbReference type="Proteomes" id="UP000663882">
    <property type="component" value="Unassembled WGS sequence"/>
</dbReference>
<dbReference type="OrthoDB" id="10040899at2759"/>
<dbReference type="EMBL" id="CAJOAX010000095">
    <property type="protein sequence ID" value="CAF3507457.1"/>
    <property type="molecule type" value="Genomic_DNA"/>
</dbReference>
<dbReference type="Proteomes" id="UP000663864">
    <property type="component" value="Unassembled WGS sequence"/>
</dbReference>
<keyword evidence="1" id="KW-1133">Transmembrane helix</keyword>
<gene>
    <name evidence="10" type="ORF">FNK824_LOCUS8124</name>
    <name evidence="9" type="ORF">JBS370_LOCUS437</name>
    <name evidence="5" type="ORF">JXQ802_LOCUS15021</name>
    <name evidence="6" type="ORF">JXQ802_LOCUS15102</name>
    <name evidence="8" type="ORF">OTI717_LOCUS2062</name>
    <name evidence="3" type="ORF">PYM288_LOCUS12867</name>
    <name evidence="4" type="ORF">RFH988_LOCUS13371</name>
    <name evidence="7" type="ORF">SEV965_LOCUS11860</name>
    <name evidence="2" type="ORF">ZHD862_LOCUS2814</name>
</gene>
<dbReference type="EMBL" id="CAJNOH010000247">
    <property type="protein sequence ID" value="CAF0966222.1"/>
    <property type="molecule type" value="Genomic_DNA"/>
</dbReference>
<sequence length="185" mass="20210">MSAEFPNSFYNNNTNRWMGNAYEPGQSLNLTPQVEKPCPLVPPVIVPYIYGSPIGWNAVIVGLLSCLLALVFLLTCLYYMAFRRRYMKEVSECPSPVALVEKTSASANLVTNTSQTATTTFINETGKDTKVNTLNEQTIGTSGTGEFVGMSTLVNGHTSPSRTNGLLANGNADQCELRLLQHEDH</sequence>
<evidence type="ECO:0000256" key="1">
    <source>
        <dbReference type="SAM" id="Phobius"/>
    </source>
</evidence>
<evidence type="ECO:0000313" key="11">
    <source>
        <dbReference type="Proteomes" id="UP000663870"/>
    </source>
</evidence>
<keyword evidence="1" id="KW-0812">Transmembrane</keyword>
<evidence type="ECO:0000313" key="2">
    <source>
        <dbReference type="EMBL" id="CAF0809013.1"/>
    </source>
</evidence>
<dbReference type="EMBL" id="CAJOBD010000011">
    <property type="protein sequence ID" value="CAF3532377.1"/>
    <property type="molecule type" value="Genomic_DNA"/>
</dbReference>
<feature type="transmembrane region" description="Helical" evidence="1">
    <location>
        <begin position="54"/>
        <end position="79"/>
    </location>
</feature>
<dbReference type="Proteomes" id="UP000663870">
    <property type="component" value="Unassembled WGS sequence"/>
</dbReference>
<keyword evidence="1" id="KW-0472">Membrane</keyword>
<dbReference type="Proteomes" id="UP000663823">
    <property type="component" value="Unassembled WGS sequence"/>
</dbReference>
<evidence type="ECO:0000313" key="8">
    <source>
        <dbReference type="EMBL" id="CAF3507457.1"/>
    </source>
</evidence>
<dbReference type="Proteomes" id="UP000663874">
    <property type="component" value="Unassembled WGS sequence"/>
</dbReference>
<evidence type="ECO:0000313" key="7">
    <source>
        <dbReference type="EMBL" id="CAF1022220.1"/>
    </source>
</evidence>
<dbReference type="EMBL" id="CAJNOL010000347">
    <property type="protein sequence ID" value="CAF1019783.1"/>
    <property type="molecule type" value="Genomic_DNA"/>
</dbReference>
<comment type="caution">
    <text evidence="10">The sequence shown here is derived from an EMBL/GenBank/DDBJ whole genome shotgun (WGS) entry which is preliminary data.</text>
</comment>
<dbReference type="Proteomes" id="UP000663889">
    <property type="component" value="Unassembled WGS sequence"/>
</dbReference>